<dbReference type="InterPro" id="IPR058637">
    <property type="entry name" value="YknX-like_C"/>
</dbReference>
<dbReference type="Gene3D" id="2.40.50.100">
    <property type="match status" value="1"/>
</dbReference>
<sequence length="350" mass="39033">MFTKLIKPVPALVLGVVLTLLAPLATAQYFGDSQAKLVVLEKVTFEYANRDIEAVGTAEAVRSVTLYPAVADEVVEINFVPGQYVEKDKVLMRLDDRRQQVAVRRAQLQLQDAQRSLERLQNTLNKGAVSQSELDVAQTERDLAQVNLDEAQADLDDRTVEAPFDGVVGLTDIEEGDRITTQTAITTLDNRTKLYVNFRAPEAALPILMNEPSVSLQPWTDREQKIPAQIAEIDSRINEVDRTMRARAILDNSKDKYRPGMSFRVRLSINGNRYAAIPEAALLWGANGAYVWISEEGKAKRVDVKVHQRLRGTILVSGDLEEGDLLISEGVQRLRNGQEVTTELARRSPQ</sequence>
<feature type="coiled-coil region" evidence="2">
    <location>
        <begin position="103"/>
        <end position="154"/>
    </location>
</feature>
<dbReference type="EMBL" id="CP064795">
    <property type="protein sequence ID" value="QPG04798.1"/>
    <property type="molecule type" value="Genomic_DNA"/>
</dbReference>
<keyword evidence="7" id="KW-1185">Reference proteome</keyword>
<dbReference type="Gene3D" id="2.40.420.20">
    <property type="match status" value="1"/>
</dbReference>
<dbReference type="PANTHER" id="PTHR30469">
    <property type="entry name" value="MULTIDRUG RESISTANCE PROTEIN MDTA"/>
    <property type="match status" value="1"/>
</dbReference>
<dbReference type="PANTHER" id="PTHR30469:SF11">
    <property type="entry name" value="BLL4320 PROTEIN"/>
    <property type="match status" value="1"/>
</dbReference>
<dbReference type="Pfam" id="PF25917">
    <property type="entry name" value="BSH_RND"/>
    <property type="match status" value="1"/>
</dbReference>
<accession>A0A7S9DVM3</accession>
<comment type="similarity">
    <text evidence="1">Belongs to the membrane fusion protein (MFP) (TC 8.A.1) family.</text>
</comment>
<evidence type="ECO:0000256" key="2">
    <source>
        <dbReference type="SAM" id="Coils"/>
    </source>
</evidence>
<dbReference type="GO" id="GO:1990281">
    <property type="term" value="C:efflux pump complex"/>
    <property type="evidence" value="ECO:0007669"/>
    <property type="project" value="TreeGrafter"/>
</dbReference>
<reference evidence="6 7" key="1">
    <citation type="submission" date="2020-11" db="EMBL/GenBank/DDBJ databases">
        <title>Complete genome sequence for Salinimonas sp. strain G2-b.</title>
        <authorList>
            <person name="Park S.-J."/>
        </authorList>
    </citation>
    <scope>NUCLEOTIDE SEQUENCE [LARGE SCALE GENOMIC DNA]</scope>
    <source>
        <strain evidence="6 7">G2-b</strain>
    </source>
</reference>
<dbReference type="Pfam" id="PF25954">
    <property type="entry name" value="Beta-barrel_RND_2"/>
    <property type="match status" value="1"/>
</dbReference>
<protein>
    <submittedName>
        <fullName evidence="6">Efflux RND transporter periplasmic adaptor subunit</fullName>
    </submittedName>
</protein>
<dbReference type="NCBIfam" id="TIGR01730">
    <property type="entry name" value="RND_mfp"/>
    <property type="match status" value="1"/>
</dbReference>
<dbReference type="InterPro" id="IPR058792">
    <property type="entry name" value="Beta-barrel_RND_2"/>
</dbReference>
<dbReference type="KEGG" id="smaa:IT774_11430"/>
<dbReference type="Gene3D" id="1.10.287.470">
    <property type="entry name" value="Helix hairpin bin"/>
    <property type="match status" value="1"/>
</dbReference>
<dbReference type="InterPro" id="IPR058625">
    <property type="entry name" value="MdtA-like_BSH"/>
</dbReference>
<evidence type="ECO:0000313" key="7">
    <source>
        <dbReference type="Proteomes" id="UP000595095"/>
    </source>
</evidence>
<gene>
    <name evidence="6" type="ORF">IT774_11430</name>
</gene>
<evidence type="ECO:0000259" key="4">
    <source>
        <dbReference type="Pfam" id="PF25954"/>
    </source>
</evidence>
<evidence type="ECO:0000259" key="5">
    <source>
        <dbReference type="Pfam" id="PF25989"/>
    </source>
</evidence>
<keyword evidence="2" id="KW-0175">Coiled coil</keyword>
<dbReference type="Gene3D" id="2.40.30.170">
    <property type="match status" value="1"/>
</dbReference>
<proteinExistence type="inferred from homology"/>
<dbReference type="Pfam" id="PF25989">
    <property type="entry name" value="YknX_C"/>
    <property type="match status" value="1"/>
</dbReference>
<feature type="domain" description="CusB-like beta-barrel" evidence="4">
    <location>
        <begin position="195"/>
        <end position="268"/>
    </location>
</feature>
<organism evidence="6 7">
    <name type="scientific">Salinimonas marina</name>
    <dbReference type="NCBI Taxonomy" id="2785918"/>
    <lineage>
        <taxon>Bacteria</taxon>
        <taxon>Pseudomonadati</taxon>
        <taxon>Pseudomonadota</taxon>
        <taxon>Gammaproteobacteria</taxon>
        <taxon>Alteromonadales</taxon>
        <taxon>Alteromonadaceae</taxon>
        <taxon>Alteromonas/Salinimonas group</taxon>
        <taxon>Salinimonas</taxon>
    </lineage>
</organism>
<feature type="domain" description="Multidrug resistance protein MdtA-like barrel-sandwich hybrid" evidence="3">
    <location>
        <begin position="62"/>
        <end position="184"/>
    </location>
</feature>
<dbReference type="RefSeq" id="WP_195809890.1">
    <property type="nucleotide sequence ID" value="NZ_CP064795.1"/>
</dbReference>
<dbReference type="AlphaFoldDB" id="A0A7S9DVM3"/>
<evidence type="ECO:0000259" key="3">
    <source>
        <dbReference type="Pfam" id="PF25917"/>
    </source>
</evidence>
<evidence type="ECO:0000313" key="6">
    <source>
        <dbReference type="EMBL" id="QPG04798.1"/>
    </source>
</evidence>
<feature type="domain" description="YknX-like C-terminal permuted SH3-like" evidence="5">
    <location>
        <begin position="276"/>
        <end position="341"/>
    </location>
</feature>
<dbReference type="Proteomes" id="UP000595095">
    <property type="component" value="Chromosome"/>
</dbReference>
<dbReference type="InterPro" id="IPR006143">
    <property type="entry name" value="RND_pump_MFP"/>
</dbReference>
<dbReference type="GO" id="GO:0015562">
    <property type="term" value="F:efflux transmembrane transporter activity"/>
    <property type="evidence" value="ECO:0007669"/>
    <property type="project" value="TreeGrafter"/>
</dbReference>
<name>A0A7S9DVM3_9ALTE</name>
<evidence type="ECO:0000256" key="1">
    <source>
        <dbReference type="ARBA" id="ARBA00009477"/>
    </source>
</evidence>
<dbReference type="SUPFAM" id="SSF111369">
    <property type="entry name" value="HlyD-like secretion proteins"/>
    <property type="match status" value="1"/>
</dbReference>